<dbReference type="InterPro" id="IPR013649">
    <property type="entry name" value="Integrin_alpha_Ig-like_1"/>
</dbReference>
<keyword evidence="3 13" id="KW-0812">Transmembrane</keyword>
<dbReference type="Gene3D" id="1.20.5.930">
    <property type="entry name" value="Bicelle-embedded integrin alpha(iib) transmembrane segment"/>
    <property type="match status" value="1"/>
</dbReference>
<evidence type="ECO:0000259" key="15">
    <source>
        <dbReference type="Pfam" id="PF08441"/>
    </source>
</evidence>
<comment type="subcellular location">
    <subcellularLocation>
        <location evidence="1 13">Membrane</location>
        <topology evidence="1 13">Single-pass type I membrane protein</topology>
    </subcellularLocation>
</comment>
<dbReference type="Gene3D" id="2.60.40.1510">
    <property type="entry name" value="ntegrin, alpha v. Chain A, domain 3"/>
    <property type="match status" value="1"/>
</dbReference>
<feature type="repeat" description="FG-GAP" evidence="12">
    <location>
        <begin position="367"/>
        <end position="413"/>
    </location>
</feature>
<dbReference type="Gene3D" id="2.60.40.1460">
    <property type="entry name" value="Integrin domains. Chain A, domain 2"/>
    <property type="match status" value="1"/>
</dbReference>
<dbReference type="Pfam" id="PF01839">
    <property type="entry name" value="FG-GAP"/>
    <property type="match status" value="3"/>
</dbReference>
<dbReference type="PANTHER" id="PTHR23220:SF122">
    <property type="entry name" value="INTEGRIN ALPHA-PS1"/>
    <property type="match status" value="1"/>
</dbReference>
<feature type="repeat" description="FG-GAP" evidence="12">
    <location>
        <begin position="280"/>
        <end position="344"/>
    </location>
</feature>
<accession>A0A8B8BUV8</accession>
<dbReference type="PROSITE" id="PS00242">
    <property type="entry name" value="INTEGRIN_ALPHA"/>
    <property type="match status" value="1"/>
</dbReference>
<dbReference type="SUPFAM" id="SSF69179">
    <property type="entry name" value="Integrin domains"/>
    <property type="match status" value="3"/>
</dbReference>
<dbReference type="Pfam" id="PF08441">
    <property type="entry name" value="Integrin_A_Ig_1"/>
    <property type="match status" value="1"/>
</dbReference>
<evidence type="ECO:0000256" key="3">
    <source>
        <dbReference type="ARBA" id="ARBA00022692"/>
    </source>
</evidence>
<dbReference type="GO" id="GO:0098609">
    <property type="term" value="P:cell-cell adhesion"/>
    <property type="evidence" value="ECO:0007669"/>
    <property type="project" value="TreeGrafter"/>
</dbReference>
<feature type="domain" description="Integrin alpha first immunoglubulin-like" evidence="15">
    <location>
        <begin position="464"/>
        <end position="597"/>
    </location>
</feature>
<reference evidence="19" key="1">
    <citation type="submission" date="2025-08" db="UniProtKB">
        <authorList>
            <consortium name="RefSeq"/>
        </authorList>
    </citation>
    <scope>IDENTIFICATION</scope>
    <source>
        <tissue evidence="19">Whole sample</tissue>
    </source>
</reference>
<dbReference type="PROSITE" id="PS51470">
    <property type="entry name" value="FG_GAP"/>
    <property type="match status" value="4"/>
</dbReference>
<keyword evidence="8 13" id="KW-0401">Integrin</keyword>
<feature type="repeat" description="FG-GAP" evidence="12">
    <location>
        <begin position="28"/>
        <end position="89"/>
    </location>
</feature>
<name>A0A8B8BUV8_CRAVI</name>
<dbReference type="Gene3D" id="2.130.10.130">
    <property type="entry name" value="Integrin alpha, N-terminal"/>
    <property type="match status" value="1"/>
</dbReference>
<keyword evidence="10 13" id="KW-0675">Receptor</keyword>
<dbReference type="SUPFAM" id="SSF69318">
    <property type="entry name" value="Integrin alpha N-terminal domain"/>
    <property type="match status" value="1"/>
</dbReference>
<dbReference type="InterPro" id="IPR032695">
    <property type="entry name" value="Integrin_dom_sf"/>
</dbReference>
<dbReference type="InterPro" id="IPR048285">
    <property type="entry name" value="Integrin_alpha_Ig-like_2"/>
</dbReference>
<evidence type="ECO:0000256" key="4">
    <source>
        <dbReference type="ARBA" id="ARBA00022729"/>
    </source>
</evidence>
<feature type="transmembrane region" description="Helical" evidence="13">
    <location>
        <begin position="1059"/>
        <end position="1081"/>
    </location>
</feature>
<organism evidence="18 19">
    <name type="scientific">Crassostrea virginica</name>
    <name type="common">Eastern oyster</name>
    <dbReference type="NCBI Taxonomy" id="6565"/>
    <lineage>
        <taxon>Eukaryota</taxon>
        <taxon>Metazoa</taxon>
        <taxon>Spiralia</taxon>
        <taxon>Lophotrochozoa</taxon>
        <taxon>Mollusca</taxon>
        <taxon>Bivalvia</taxon>
        <taxon>Autobranchia</taxon>
        <taxon>Pteriomorphia</taxon>
        <taxon>Ostreida</taxon>
        <taxon>Ostreoidea</taxon>
        <taxon>Ostreidae</taxon>
        <taxon>Crassostrea</taxon>
    </lineage>
</organism>
<keyword evidence="11" id="KW-0325">Glycoprotein</keyword>
<dbReference type="PRINTS" id="PR01185">
    <property type="entry name" value="INTEGRINA"/>
</dbReference>
<dbReference type="InterPro" id="IPR000413">
    <property type="entry name" value="Integrin_alpha"/>
</dbReference>
<keyword evidence="5" id="KW-0677">Repeat</keyword>
<dbReference type="PANTHER" id="PTHR23220">
    <property type="entry name" value="INTEGRIN ALPHA"/>
    <property type="match status" value="1"/>
</dbReference>
<dbReference type="KEGG" id="cvn:111113265"/>
<evidence type="ECO:0000256" key="6">
    <source>
        <dbReference type="ARBA" id="ARBA00022889"/>
    </source>
</evidence>
<dbReference type="Gene3D" id="2.60.40.1530">
    <property type="entry name" value="ntegrin, alpha v. Chain A, domain 4"/>
    <property type="match status" value="1"/>
</dbReference>
<evidence type="ECO:0000256" key="10">
    <source>
        <dbReference type="ARBA" id="ARBA00023170"/>
    </source>
</evidence>
<dbReference type="Proteomes" id="UP000694844">
    <property type="component" value="Chromosome 9"/>
</dbReference>
<dbReference type="AlphaFoldDB" id="A0A8B8BUV8"/>
<evidence type="ECO:0000256" key="5">
    <source>
        <dbReference type="ARBA" id="ARBA00022737"/>
    </source>
</evidence>
<feature type="signal peptide" evidence="13">
    <location>
        <begin position="1"/>
        <end position="23"/>
    </location>
</feature>
<evidence type="ECO:0000256" key="14">
    <source>
        <dbReference type="SAM" id="MobiDB-lite"/>
    </source>
</evidence>
<dbReference type="InterPro" id="IPR013519">
    <property type="entry name" value="Int_alpha_beta-p"/>
</dbReference>
<dbReference type="Pfam" id="PF20806">
    <property type="entry name" value="Integrin_A_Ig_3"/>
    <property type="match status" value="1"/>
</dbReference>
<dbReference type="GO" id="GO:0033627">
    <property type="term" value="P:cell adhesion mediated by integrin"/>
    <property type="evidence" value="ECO:0007669"/>
    <property type="project" value="TreeGrafter"/>
</dbReference>
<protein>
    <submittedName>
        <fullName evidence="19">Integrin alpha-6-like isoform X1</fullName>
    </submittedName>
</protein>
<evidence type="ECO:0000313" key="18">
    <source>
        <dbReference type="Proteomes" id="UP000694844"/>
    </source>
</evidence>
<dbReference type="GO" id="GO:0008305">
    <property type="term" value="C:integrin complex"/>
    <property type="evidence" value="ECO:0007669"/>
    <property type="project" value="InterPro"/>
</dbReference>
<evidence type="ECO:0000256" key="8">
    <source>
        <dbReference type="ARBA" id="ARBA00023037"/>
    </source>
</evidence>
<evidence type="ECO:0000256" key="11">
    <source>
        <dbReference type="ARBA" id="ARBA00023180"/>
    </source>
</evidence>
<dbReference type="GO" id="GO:0007160">
    <property type="term" value="P:cell-matrix adhesion"/>
    <property type="evidence" value="ECO:0007669"/>
    <property type="project" value="TreeGrafter"/>
</dbReference>
<keyword evidence="9 13" id="KW-0472">Membrane</keyword>
<sequence>MAVPSLLTWEGLLLFLGFIHIQGFNVDVRMPFIKQGPENSYFGFSIAQHKINTSGEYLLLVGAPKYSLNASYSPGGVYRCTVNNDPNCNIISNIETAFNEYTLESTNGQWMGGTVRSSGEGIALACSYRYTQNYNPLGRCASLLNDLTPDREIRQCEDDGLENEGTSYCQAGAAAQVTKDEEIVLGAPGSVDWTGQVSRIYITGKIFETSRDKSWSHSYVYHTEENPPAVDKHSYMGFSVISGKFRGSSDRVYVGGAPRSNSTGQVVIFRKSQSNLVYYRQSILSGTMAFSAFGTDLAAVDFDNDGYDDLVVGCPLYTKVDVTTNMFAGGAIYVYSSKSPLTSATKPLLLTLDMAESECEKMRCLEARFGQSVTNAGDLNLDNYPDLAVGAPYDNFGHGAVYIFHGSADGIIPKYVQKITAAEVDPTLKAFGYSLSGGLDLDGNGYPDVTVGAYGSNKAIMLRTRPIVHLFPKVTFSPKKFNLSKAVGCPFDDPAFTTKPRYCVELQICLKFNAKPQHSFSTVQRFDVNVVAEKDRVEKRIFFKNAPQPDTVSYTQELRYQELEGCEKMVIYLADNVKDKLTPIQMDIKYSLAEKSVRRRRQSGGNRHGRQAPVQDINSFPILLIVNQTAETSVTSFTEKIDFVKKCGLDDICQSNLQLQMALQPLQKDGQKYVLSIGENDIFRAKITLTNTGEPAYQPSFYLVVPSAMQYAGSIPIYPPGLSPPACININTTTIFCELTNPFGNSVKSNIRTEFGIELDATNLPLNLTDFTIRGLFNTTSQEQSPDNDQVTLPVRMVTKTNIKVFGEAEPSKDVVFRGPIRGASSIRDEDAIGPAINHTFTVYNEGVGAVGAAELEILWPVEKDPGEYDSGKHLLYLMQTESLDKSKAQCIHDSQYYNILQVAENADLIIRPPVRSQVVVVTGEGPEYNPAESRRRRREVDTDPETPSTTPKPDRESRSGRNVVKLNCKDGSAKCIKIRCRIFRLDKKESAKIVVRARLWESTLIQDYPSYEVQISSLARVTVSPDLNIFQDTSDDEGMATTYAVPEAKVTVKQQLQWWIILVAVAGGIILLVVLILIFWKCGFFKRVKPQGGYEPTYQGEIKKSKDYDNVE</sequence>
<evidence type="ECO:0000256" key="2">
    <source>
        <dbReference type="ARBA" id="ARBA00008054"/>
    </source>
</evidence>
<keyword evidence="4 13" id="KW-0732">Signal</keyword>
<evidence type="ECO:0000259" key="17">
    <source>
        <dbReference type="Pfam" id="PF20806"/>
    </source>
</evidence>
<evidence type="ECO:0000313" key="19">
    <source>
        <dbReference type="RefSeq" id="XP_022307085.1"/>
    </source>
</evidence>
<evidence type="ECO:0000256" key="7">
    <source>
        <dbReference type="ARBA" id="ARBA00022989"/>
    </source>
</evidence>
<keyword evidence="18" id="KW-1185">Reference proteome</keyword>
<evidence type="ECO:0000259" key="16">
    <source>
        <dbReference type="Pfam" id="PF20805"/>
    </source>
</evidence>
<evidence type="ECO:0000256" key="12">
    <source>
        <dbReference type="PROSITE-ProRule" id="PRU00803"/>
    </source>
</evidence>
<dbReference type="GO" id="GO:0007229">
    <property type="term" value="P:integrin-mediated signaling pathway"/>
    <property type="evidence" value="ECO:0007669"/>
    <property type="project" value="UniProtKB-KW"/>
</dbReference>
<dbReference type="SMART" id="SM00191">
    <property type="entry name" value="Int_alpha"/>
    <property type="match status" value="5"/>
</dbReference>
<dbReference type="RefSeq" id="XP_022307085.1">
    <property type="nucleotide sequence ID" value="XM_022451377.1"/>
</dbReference>
<feature type="domain" description="Integrin alpha third immunoglobulin-like" evidence="17">
    <location>
        <begin position="807"/>
        <end position="1030"/>
    </location>
</feature>
<evidence type="ECO:0000256" key="1">
    <source>
        <dbReference type="ARBA" id="ARBA00004479"/>
    </source>
</evidence>
<evidence type="ECO:0000256" key="13">
    <source>
        <dbReference type="RuleBase" id="RU003762"/>
    </source>
</evidence>
<evidence type="ECO:0000256" key="9">
    <source>
        <dbReference type="ARBA" id="ARBA00023136"/>
    </source>
</evidence>
<dbReference type="InterPro" id="IPR013517">
    <property type="entry name" value="FG-GAP"/>
</dbReference>
<comment type="similarity">
    <text evidence="2 13">Belongs to the integrin alpha chain family.</text>
</comment>
<feature type="chain" id="PRO_5034445350" evidence="13">
    <location>
        <begin position="24"/>
        <end position="1113"/>
    </location>
</feature>
<dbReference type="InterPro" id="IPR028994">
    <property type="entry name" value="Integrin_alpha_N"/>
</dbReference>
<dbReference type="GO" id="GO:0005178">
    <property type="term" value="F:integrin binding"/>
    <property type="evidence" value="ECO:0007669"/>
    <property type="project" value="TreeGrafter"/>
</dbReference>
<keyword evidence="6 13" id="KW-0130">Cell adhesion</keyword>
<dbReference type="GO" id="GO:0009897">
    <property type="term" value="C:external side of plasma membrane"/>
    <property type="evidence" value="ECO:0007669"/>
    <property type="project" value="TreeGrafter"/>
</dbReference>
<dbReference type="Pfam" id="PF20805">
    <property type="entry name" value="Integrin_A_Ig_2"/>
    <property type="match status" value="1"/>
</dbReference>
<gene>
    <name evidence="19" type="primary">LOC111113265</name>
</gene>
<feature type="repeat" description="FG-GAP" evidence="12">
    <location>
        <begin position="417"/>
        <end position="479"/>
    </location>
</feature>
<proteinExistence type="inferred from homology"/>
<dbReference type="OrthoDB" id="5317514at2759"/>
<dbReference type="GeneID" id="111113265"/>
<feature type="domain" description="Integrin alpha second immunoglobulin-like" evidence="16">
    <location>
        <begin position="647"/>
        <end position="795"/>
    </location>
</feature>
<dbReference type="InterPro" id="IPR048286">
    <property type="entry name" value="Integrin_alpha_Ig-like_3"/>
</dbReference>
<feature type="region of interest" description="Disordered" evidence="14">
    <location>
        <begin position="923"/>
        <end position="963"/>
    </location>
</feature>
<keyword evidence="7 13" id="KW-1133">Transmembrane helix</keyword>
<dbReference type="InterPro" id="IPR018184">
    <property type="entry name" value="Integrin_alpha_C_CS"/>
</dbReference>